<sequence>MAEYTREIHFLSAEENGLHFNVSHTSLTQLETFLVKDVAKMVHACAPQLWRLLDVLLAAQWQLDNNEDQNMGDEDDKDTYWLELGKDELGGGFDTTLSEGKKVAWWKSVLVVVSEAPWRSSLGRD</sequence>
<accession>A0A0D0CUV7</accession>
<organism evidence="1 2">
    <name type="scientific">Paxillus rubicundulus Ve08.2h10</name>
    <dbReference type="NCBI Taxonomy" id="930991"/>
    <lineage>
        <taxon>Eukaryota</taxon>
        <taxon>Fungi</taxon>
        <taxon>Dikarya</taxon>
        <taxon>Basidiomycota</taxon>
        <taxon>Agaricomycotina</taxon>
        <taxon>Agaricomycetes</taxon>
        <taxon>Agaricomycetidae</taxon>
        <taxon>Boletales</taxon>
        <taxon>Paxilineae</taxon>
        <taxon>Paxillaceae</taxon>
        <taxon>Paxillus</taxon>
    </lineage>
</organism>
<dbReference type="HOGENOM" id="CLU_122032_0_0_1"/>
<evidence type="ECO:0000313" key="2">
    <source>
        <dbReference type="Proteomes" id="UP000054538"/>
    </source>
</evidence>
<keyword evidence="2" id="KW-1185">Reference proteome</keyword>
<dbReference type="AlphaFoldDB" id="A0A0D0CUV7"/>
<evidence type="ECO:0000313" key="1">
    <source>
        <dbReference type="EMBL" id="KIK74881.1"/>
    </source>
</evidence>
<dbReference type="EMBL" id="KN828493">
    <property type="protein sequence ID" value="KIK74881.1"/>
    <property type="molecule type" value="Genomic_DNA"/>
</dbReference>
<reference evidence="1 2" key="1">
    <citation type="submission" date="2014-04" db="EMBL/GenBank/DDBJ databases">
        <authorList>
            <consortium name="DOE Joint Genome Institute"/>
            <person name="Kuo A."/>
            <person name="Kohler A."/>
            <person name="Jargeat P."/>
            <person name="Nagy L.G."/>
            <person name="Floudas D."/>
            <person name="Copeland A."/>
            <person name="Barry K.W."/>
            <person name="Cichocki N."/>
            <person name="Veneault-Fourrey C."/>
            <person name="LaButti K."/>
            <person name="Lindquist E.A."/>
            <person name="Lipzen A."/>
            <person name="Lundell T."/>
            <person name="Morin E."/>
            <person name="Murat C."/>
            <person name="Sun H."/>
            <person name="Tunlid A."/>
            <person name="Henrissat B."/>
            <person name="Grigoriev I.V."/>
            <person name="Hibbett D.S."/>
            <person name="Martin F."/>
            <person name="Nordberg H.P."/>
            <person name="Cantor M.N."/>
            <person name="Hua S.X."/>
        </authorList>
    </citation>
    <scope>NUCLEOTIDE SEQUENCE [LARGE SCALE GENOMIC DNA]</scope>
    <source>
        <strain evidence="1 2">Ve08.2h10</strain>
    </source>
</reference>
<name>A0A0D0CUV7_9AGAM</name>
<dbReference type="Proteomes" id="UP000054538">
    <property type="component" value="Unassembled WGS sequence"/>
</dbReference>
<dbReference type="InParanoid" id="A0A0D0CUV7"/>
<protein>
    <submittedName>
        <fullName evidence="1">Uncharacterized protein</fullName>
    </submittedName>
</protein>
<gene>
    <name evidence="1" type="ORF">PAXRUDRAFT_19448</name>
</gene>
<dbReference type="OrthoDB" id="2636032at2759"/>
<proteinExistence type="predicted"/>
<reference evidence="2" key="2">
    <citation type="submission" date="2015-01" db="EMBL/GenBank/DDBJ databases">
        <title>Evolutionary Origins and Diversification of the Mycorrhizal Mutualists.</title>
        <authorList>
            <consortium name="DOE Joint Genome Institute"/>
            <consortium name="Mycorrhizal Genomics Consortium"/>
            <person name="Kohler A."/>
            <person name="Kuo A."/>
            <person name="Nagy L.G."/>
            <person name="Floudas D."/>
            <person name="Copeland A."/>
            <person name="Barry K.W."/>
            <person name="Cichocki N."/>
            <person name="Veneault-Fourrey C."/>
            <person name="LaButti K."/>
            <person name="Lindquist E.A."/>
            <person name="Lipzen A."/>
            <person name="Lundell T."/>
            <person name="Morin E."/>
            <person name="Murat C."/>
            <person name="Riley R."/>
            <person name="Ohm R."/>
            <person name="Sun H."/>
            <person name="Tunlid A."/>
            <person name="Henrissat B."/>
            <person name="Grigoriev I.V."/>
            <person name="Hibbett D.S."/>
            <person name="Martin F."/>
        </authorList>
    </citation>
    <scope>NUCLEOTIDE SEQUENCE [LARGE SCALE GENOMIC DNA]</scope>
    <source>
        <strain evidence="2">Ve08.2h10</strain>
    </source>
</reference>